<dbReference type="VEuPathDB" id="ToxoDB:EBH_0018870"/>
<gene>
    <name evidence="2" type="ORF">EBH_0018870</name>
</gene>
<name>U6LFP6_9EIME</name>
<proteinExistence type="predicted"/>
<feature type="transmembrane region" description="Helical" evidence="1">
    <location>
        <begin position="46"/>
        <end position="64"/>
    </location>
</feature>
<dbReference type="OrthoDB" id="337844at2759"/>
<protein>
    <submittedName>
        <fullName evidence="2">Uncharacterized protein</fullName>
    </submittedName>
</protein>
<reference evidence="2" key="2">
    <citation type="submission" date="2013-10" db="EMBL/GenBank/DDBJ databases">
        <authorList>
            <person name="Aslett M."/>
        </authorList>
    </citation>
    <scope>NUCLEOTIDE SEQUENCE [LARGE SCALE GENOMIC DNA]</scope>
    <source>
        <strain evidence="2">Houghton</strain>
    </source>
</reference>
<keyword evidence="1" id="KW-1133">Transmembrane helix</keyword>
<feature type="transmembrane region" description="Helical" evidence="1">
    <location>
        <begin position="103"/>
        <end position="125"/>
    </location>
</feature>
<sequence>MGPLPSSHRPLYGGPPSYPPLPPFPHLPAPVETTYDDLPNFRGTPGVIILCLYILLASSLFASLGRADFNFVLYLLGYHLWCVEGDLKTTAGLRRLVRGARQFAVLLAVASFVDITWAFVAYSTWTCEKNEPQLCFSEPQDLQVRWTYGAHSLALSLSLLNLVLKGDCWASQAAAALPCLRLNPRL</sequence>
<accession>U6LFP6</accession>
<evidence type="ECO:0000256" key="1">
    <source>
        <dbReference type="SAM" id="Phobius"/>
    </source>
</evidence>
<evidence type="ECO:0000313" key="3">
    <source>
        <dbReference type="Proteomes" id="UP000030750"/>
    </source>
</evidence>
<dbReference type="Proteomes" id="UP000030750">
    <property type="component" value="Unassembled WGS sequence"/>
</dbReference>
<reference evidence="2" key="1">
    <citation type="submission" date="2013-10" db="EMBL/GenBank/DDBJ databases">
        <title>Genomic analysis of the causative agents of coccidiosis in chickens.</title>
        <authorList>
            <person name="Reid A.J."/>
            <person name="Blake D."/>
            <person name="Billington K."/>
            <person name="Browne H."/>
            <person name="Dunn M."/>
            <person name="Hung S."/>
            <person name="Kawahara F."/>
            <person name="Miranda-Saavedra D."/>
            <person name="Mourier T."/>
            <person name="Nagra H."/>
            <person name="Otto T.D."/>
            <person name="Rawlings N."/>
            <person name="Sanchez A."/>
            <person name="Sanders M."/>
            <person name="Subramaniam C."/>
            <person name="Tay Y."/>
            <person name="Dear P."/>
            <person name="Doerig C."/>
            <person name="Gruber A."/>
            <person name="Parkinson J."/>
            <person name="Shirley M."/>
            <person name="Wan K.L."/>
            <person name="Berriman M."/>
            <person name="Tomley F."/>
            <person name="Pain A."/>
        </authorList>
    </citation>
    <scope>NUCLEOTIDE SEQUENCE [LARGE SCALE GENOMIC DNA]</scope>
    <source>
        <strain evidence="2">Houghton</strain>
    </source>
</reference>
<organism evidence="2 3">
    <name type="scientific">Eimeria brunetti</name>
    <dbReference type="NCBI Taxonomy" id="51314"/>
    <lineage>
        <taxon>Eukaryota</taxon>
        <taxon>Sar</taxon>
        <taxon>Alveolata</taxon>
        <taxon>Apicomplexa</taxon>
        <taxon>Conoidasida</taxon>
        <taxon>Coccidia</taxon>
        <taxon>Eucoccidiorida</taxon>
        <taxon>Eimeriorina</taxon>
        <taxon>Eimeriidae</taxon>
        <taxon>Eimeria</taxon>
    </lineage>
</organism>
<keyword evidence="1" id="KW-0472">Membrane</keyword>
<dbReference type="EMBL" id="HG710960">
    <property type="protein sequence ID" value="CDJ48048.1"/>
    <property type="molecule type" value="Genomic_DNA"/>
</dbReference>
<evidence type="ECO:0000313" key="2">
    <source>
        <dbReference type="EMBL" id="CDJ48048.1"/>
    </source>
</evidence>
<keyword evidence="3" id="KW-1185">Reference proteome</keyword>
<dbReference type="AlphaFoldDB" id="U6LFP6"/>
<keyword evidence="1" id="KW-0812">Transmembrane</keyword>